<evidence type="ECO:0000256" key="1">
    <source>
        <dbReference type="SAM" id="MobiDB-lite"/>
    </source>
</evidence>
<feature type="region of interest" description="Disordered" evidence="1">
    <location>
        <begin position="1"/>
        <end position="63"/>
    </location>
</feature>
<organism evidence="2">
    <name type="scientific">bioreactor metagenome</name>
    <dbReference type="NCBI Taxonomy" id="1076179"/>
    <lineage>
        <taxon>unclassified sequences</taxon>
        <taxon>metagenomes</taxon>
        <taxon>ecological metagenomes</taxon>
    </lineage>
</organism>
<feature type="compositionally biased region" description="Pro residues" evidence="1">
    <location>
        <begin position="1"/>
        <end position="10"/>
    </location>
</feature>
<dbReference type="AlphaFoldDB" id="A0A645GRR0"/>
<dbReference type="EMBL" id="VSSQ01080300">
    <property type="protein sequence ID" value="MPN29551.1"/>
    <property type="molecule type" value="Genomic_DNA"/>
</dbReference>
<evidence type="ECO:0000313" key="2">
    <source>
        <dbReference type="EMBL" id="MPN29551.1"/>
    </source>
</evidence>
<proteinExistence type="predicted"/>
<sequence length="217" mass="23731">MPSGCPPGPGASPRAAHRRWPWPWKNPCSPEGWRTAPRLPREPGWRGPRRPPPRYRRCIPALPEIGGRTPPANGRCGWPPARRTCHGPRCIGPRPALRLCAPPRPRPGKPALPGGPGSCKPFRRDRISGPYSPFAPWPPPPRHRRLGFWAPYTSRWRTPASCPAAFRPAAAIPARPGPCPGCPSKPARCRSWRCWSAGTAFCTGTAKAFRAAEGPGR</sequence>
<protein>
    <submittedName>
        <fullName evidence="2">Uncharacterized protein</fullName>
    </submittedName>
</protein>
<gene>
    <name evidence="2" type="ORF">SDC9_177004</name>
</gene>
<reference evidence="2" key="1">
    <citation type="submission" date="2019-08" db="EMBL/GenBank/DDBJ databases">
        <authorList>
            <person name="Kucharzyk K."/>
            <person name="Murdoch R.W."/>
            <person name="Higgins S."/>
            <person name="Loffler F."/>
        </authorList>
    </citation>
    <scope>NUCLEOTIDE SEQUENCE</scope>
</reference>
<comment type="caution">
    <text evidence="2">The sequence shown here is derived from an EMBL/GenBank/DDBJ whole genome shotgun (WGS) entry which is preliminary data.</text>
</comment>
<name>A0A645GRR0_9ZZZZ</name>
<accession>A0A645GRR0</accession>
<feature type="compositionally biased region" description="Basic residues" evidence="1">
    <location>
        <begin position="47"/>
        <end position="57"/>
    </location>
</feature>